<dbReference type="InterPro" id="IPR011010">
    <property type="entry name" value="DNA_brk_join_enz"/>
</dbReference>
<comment type="caution">
    <text evidence="3">The sequence shown here is derived from an EMBL/GenBank/DDBJ whole genome shotgun (WGS) entry which is preliminary data.</text>
</comment>
<gene>
    <name evidence="3" type="ORF">GCM10009836_49760</name>
</gene>
<keyword evidence="4" id="KW-1185">Reference proteome</keyword>
<evidence type="ECO:0000313" key="3">
    <source>
        <dbReference type="EMBL" id="GAA1863445.1"/>
    </source>
</evidence>
<evidence type="ECO:0000259" key="2">
    <source>
        <dbReference type="PROSITE" id="PS51898"/>
    </source>
</evidence>
<dbReference type="Gene3D" id="1.10.443.10">
    <property type="entry name" value="Intergrase catalytic core"/>
    <property type="match status" value="1"/>
</dbReference>
<feature type="domain" description="Tyr recombinase" evidence="2">
    <location>
        <begin position="1"/>
        <end position="54"/>
    </location>
</feature>
<keyword evidence="1" id="KW-0233">DNA recombination</keyword>
<protein>
    <recommendedName>
        <fullName evidence="2">Tyr recombinase domain-containing protein</fullName>
    </recommendedName>
</protein>
<accession>A0ABN2NE10</accession>
<dbReference type="EMBL" id="BAAAQK010000018">
    <property type="protein sequence ID" value="GAA1863445.1"/>
    <property type="molecule type" value="Genomic_DNA"/>
</dbReference>
<sequence length="63" mass="6856">MIRLRDLRHTHATALLVAGVHPKVAQERVGQATISITLDTYSHVIPTMRCEAAGTFAAVVFGR</sequence>
<name>A0ABN2NE10_9PSEU</name>
<organism evidence="3 4">
    <name type="scientific">Pseudonocardia ailaonensis</name>
    <dbReference type="NCBI Taxonomy" id="367279"/>
    <lineage>
        <taxon>Bacteria</taxon>
        <taxon>Bacillati</taxon>
        <taxon>Actinomycetota</taxon>
        <taxon>Actinomycetes</taxon>
        <taxon>Pseudonocardiales</taxon>
        <taxon>Pseudonocardiaceae</taxon>
        <taxon>Pseudonocardia</taxon>
    </lineage>
</organism>
<evidence type="ECO:0000256" key="1">
    <source>
        <dbReference type="ARBA" id="ARBA00023172"/>
    </source>
</evidence>
<dbReference type="SUPFAM" id="SSF56349">
    <property type="entry name" value="DNA breaking-rejoining enzymes"/>
    <property type="match status" value="1"/>
</dbReference>
<proteinExistence type="predicted"/>
<dbReference type="Proteomes" id="UP001500449">
    <property type="component" value="Unassembled WGS sequence"/>
</dbReference>
<dbReference type="RefSeq" id="WP_344421667.1">
    <property type="nucleotide sequence ID" value="NZ_BAAAQK010000018.1"/>
</dbReference>
<dbReference type="InterPro" id="IPR013762">
    <property type="entry name" value="Integrase-like_cat_sf"/>
</dbReference>
<reference evidence="3 4" key="1">
    <citation type="journal article" date="2019" name="Int. J. Syst. Evol. Microbiol.">
        <title>The Global Catalogue of Microorganisms (GCM) 10K type strain sequencing project: providing services to taxonomists for standard genome sequencing and annotation.</title>
        <authorList>
            <consortium name="The Broad Institute Genomics Platform"/>
            <consortium name="The Broad Institute Genome Sequencing Center for Infectious Disease"/>
            <person name="Wu L."/>
            <person name="Ma J."/>
        </authorList>
    </citation>
    <scope>NUCLEOTIDE SEQUENCE [LARGE SCALE GENOMIC DNA]</scope>
    <source>
        <strain evidence="3 4">JCM 16009</strain>
    </source>
</reference>
<evidence type="ECO:0000313" key="4">
    <source>
        <dbReference type="Proteomes" id="UP001500449"/>
    </source>
</evidence>
<dbReference type="PROSITE" id="PS51898">
    <property type="entry name" value="TYR_RECOMBINASE"/>
    <property type="match status" value="1"/>
</dbReference>
<dbReference type="InterPro" id="IPR002104">
    <property type="entry name" value="Integrase_catalytic"/>
</dbReference>